<evidence type="ECO:0000256" key="6">
    <source>
        <dbReference type="ARBA" id="ARBA00023136"/>
    </source>
</evidence>
<dbReference type="SUPFAM" id="SSF82861">
    <property type="entry name" value="Mechanosensitive channel protein MscS (YggB), transmembrane region"/>
    <property type="match status" value="1"/>
</dbReference>
<dbReference type="AlphaFoldDB" id="A0A7X1KS39"/>
<feature type="transmembrane region" description="Helical" evidence="7">
    <location>
        <begin position="374"/>
        <end position="396"/>
    </location>
</feature>
<comment type="subcellular location">
    <subcellularLocation>
        <location evidence="1">Cell membrane</location>
        <topology evidence="1">Multi-pass membrane protein</topology>
    </subcellularLocation>
</comment>
<dbReference type="GO" id="GO:0005886">
    <property type="term" value="C:plasma membrane"/>
    <property type="evidence" value="ECO:0007669"/>
    <property type="project" value="UniProtKB-SubCell"/>
</dbReference>
<evidence type="ECO:0000259" key="8">
    <source>
        <dbReference type="Pfam" id="PF00924"/>
    </source>
</evidence>
<gene>
    <name evidence="10" type="ORF">H7993_02495</name>
</gene>
<feature type="transmembrane region" description="Helical" evidence="7">
    <location>
        <begin position="518"/>
        <end position="536"/>
    </location>
</feature>
<proteinExistence type="inferred from homology"/>
<evidence type="ECO:0000256" key="1">
    <source>
        <dbReference type="ARBA" id="ARBA00004651"/>
    </source>
</evidence>
<keyword evidence="4 7" id="KW-0812">Transmembrane</keyword>
<comment type="similarity">
    <text evidence="2">Belongs to the MscS (TC 1.A.23) family.</text>
</comment>
<dbReference type="InterPro" id="IPR049278">
    <property type="entry name" value="MS_channel_C"/>
</dbReference>
<evidence type="ECO:0000256" key="5">
    <source>
        <dbReference type="ARBA" id="ARBA00022989"/>
    </source>
</evidence>
<feature type="transmembrane region" description="Helical" evidence="7">
    <location>
        <begin position="636"/>
        <end position="658"/>
    </location>
</feature>
<feature type="transmembrane region" description="Helical" evidence="7">
    <location>
        <begin position="442"/>
        <end position="464"/>
    </location>
</feature>
<sequence>MPEKSTIRTCQSMRMMLTSALYNALGCWAMLAFLGFAGFANADNPRSGSTTPNLAPTNALPIALTDILERADEDQQRVDSVKRLLAAPDPVDYLGAQLDNIAFPVTAKQQTAHSVVFGELPAMRIQSLARHWEFDVRRLERWNAQARRAFSPYSDSALQLAQRRAVWASTQEASVLDGLPVVVSARIDSMLAQIDASQTALGGELARQFALMQRASELNASIEAGTREVASALDDLDRRLLRIDVAPLWQGLGSSMDQASTWDAMWRGLEIEGQFARDYNSAGTRNQLALTLIQLLLLPLILWLVVRSRRTRQQQAEPEKPTRALRRPFSAWLLLCMLAVLVLEPDAPLLVQEVALLVALVPVLRLLPSGALRALGVWPYIAIAMYGLDRLGILAVDNGGIYRLYLLAMNSLALVLTLWLLCRAMPALKRPDNRLQRIMRPVGWVAAALLSVALVANIVGNTSLAETLTSGVTDSGYMALLLYAGIGACVGLFQALLGQPEIANRNFVRHQEKALQSGFTRLLMFGAVIGWLLYSMDRFRVLRPLYSATHAVMEFGIDVGEVSINIGHLLVFVFSAWIAFWAARTVRRLLRAELPNHGSLPRGVGNSIASLSYYGVLLLGLLVALSAAGFKVSQLTLIFGALGVGIGFGLQNVVNNFVSGLVLMFERPIQPGDLVDAAGTSGTVREIGLRATILRTSDGADVVVPNGLLLNGNLTNWTLFDRSRRIEIPIGVAYGADPGKVIALLNAVLEEIPGLAEQPAPVVVLVGYGEGALNFTVSAWTQDLSSWARLRGEILSRVLATLEQAGISVPCKRVDVNLLEMGKQTTLTSSS</sequence>
<evidence type="ECO:0000313" key="11">
    <source>
        <dbReference type="Proteomes" id="UP000546173"/>
    </source>
</evidence>
<evidence type="ECO:0000313" key="10">
    <source>
        <dbReference type="EMBL" id="MBC2677249.1"/>
    </source>
</evidence>
<dbReference type="GO" id="GO:0008381">
    <property type="term" value="F:mechanosensitive monoatomic ion channel activity"/>
    <property type="evidence" value="ECO:0007669"/>
    <property type="project" value="UniProtKB-ARBA"/>
</dbReference>
<keyword evidence="5 7" id="KW-1133">Transmembrane helix</keyword>
<dbReference type="PROSITE" id="PS01246">
    <property type="entry name" value="UPF0003"/>
    <property type="match status" value="1"/>
</dbReference>
<organism evidence="10 11">
    <name type="scientific">Pseudomonas baltica</name>
    <dbReference type="NCBI Taxonomy" id="2762576"/>
    <lineage>
        <taxon>Bacteria</taxon>
        <taxon>Pseudomonadati</taxon>
        <taxon>Pseudomonadota</taxon>
        <taxon>Gammaproteobacteria</taxon>
        <taxon>Pseudomonadales</taxon>
        <taxon>Pseudomonadaceae</taxon>
        <taxon>Pseudomonas</taxon>
    </lineage>
</organism>
<dbReference type="Pfam" id="PF00924">
    <property type="entry name" value="MS_channel_2nd"/>
    <property type="match status" value="1"/>
</dbReference>
<accession>A0A7X1KS39</accession>
<feature type="domain" description="Mechanosensitive ion channel MscS" evidence="8">
    <location>
        <begin position="652"/>
        <end position="718"/>
    </location>
</feature>
<dbReference type="SUPFAM" id="SSF50182">
    <property type="entry name" value="Sm-like ribonucleoproteins"/>
    <property type="match status" value="1"/>
</dbReference>
<comment type="caution">
    <text evidence="10">The sequence shown here is derived from an EMBL/GenBank/DDBJ whole genome shotgun (WGS) entry which is preliminary data.</text>
</comment>
<dbReference type="Gene3D" id="1.10.287.1260">
    <property type="match status" value="1"/>
</dbReference>
<feature type="domain" description="Mechanosensitive ion channel MscS C-terminal" evidence="9">
    <location>
        <begin position="726"/>
        <end position="808"/>
    </location>
</feature>
<keyword evidence="6 7" id="KW-0472">Membrane</keyword>
<dbReference type="InterPro" id="IPR006685">
    <property type="entry name" value="MscS_channel_2nd"/>
</dbReference>
<dbReference type="PANTHER" id="PTHR30347">
    <property type="entry name" value="POTASSIUM CHANNEL RELATED"/>
    <property type="match status" value="1"/>
</dbReference>
<dbReference type="PANTHER" id="PTHR30347:SF1">
    <property type="entry name" value="MECHANOSENSITIVE CHANNEL MSCK"/>
    <property type="match status" value="1"/>
</dbReference>
<dbReference type="Proteomes" id="UP000546173">
    <property type="component" value="Unassembled WGS sequence"/>
</dbReference>
<dbReference type="Gene3D" id="3.30.70.100">
    <property type="match status" value="1"/>
</dbReference>
<dbReference type="InterPro" id="IPR006686">
    <property type="entry name" value="MscS_channel_CS"/>
</dbReference>
<evidence type="ECO:0000256" key="7">
    <source>
        <dbReference type="SAM" id="Phobius"/>
    </source>
</evidence>
<evidence type="ECO:0000256" key="4">
    <source>
        <dbReference type="ARBA" id="ARBA00022692"/>
    </source>
</evidence>
<keyword evidence="3" id="KW-1003">Cell membrane</keyword>
<dbReference type="InterPro" id="IPR011014">
    <property type="entry name" value="MscS_channel_TM-2"/>
</dbReference>
<reference evidence="10 11" key="1">
    <citation type="submission" date="2020-08" db="EMBL/GenBank/DDBJ databases">
        <title>Pseudomonas sp. nov.</title>
        <authorList>
            <person name="Gieschler S."/>
            <person name="Fiedler G."/>
            <person name="Brinks E."/>
            <person name="Boehnlein C."/>
            <person name="Franz C.M.A.P."/>
            <person name="Kabisch J."/>
        </authorList>
    </citation>
    <scope>NUCLEOTIDE SEQUENCE [LARGE SCALE GENOMIC DNA]</scope>
    <source>
        <strain evidence="10 11">MBT-2</strain>
    </source>
</reference>
<dbReference type="InterPro" id="IPR010920">
    <property type="entry name" value="LSM_dom_sf"/>
</dbReference>
<dbReference type="InterPro" id="IPR011066">
    <property type="entry name" value="MscS_channel_C_sf"/>
</dbReference>
<dbReference type="InterPro" id="IPR023408">
    <property type="entry name" value="MscS_beta-dom_sf"/>
</dbReference>
<evidence type="ECO:0000256" key="3">
    <source>
        <dbReference type="ARBA" id="ARBA00022475"/>
    </source>
</evidence>
<feature type="transmembrane region" description="Helical" evidence="7">
    <location>
        <begin position="476"/>
        <end position="497"/>
    </location>
</feature>
<protein>
    <submittedName>
        <fullName evidence="10">Mechanosensitive ion channel</fullName>
    </submittedName>
</protein>
<evidence type="ECO:0000259" key="9">
    <source>
        <dbReference type="Pfam" id="PF21082"/>
    </source>
</evidence>
<feature type="transmembrane region" description="Helical" evidence="7">
    <location>
        <begin position="611"/>
        <end position="630"/>
    </location>
</feature>
<feature type="transmembrane region" description="Helical" evidence="7">
    <location>
        <begin position="402"/>
        <end position="421"/>
    </location>
</feature>
<dbReference type="EMBL" id="JACMYH010000001">
    <property type="protein sequence ID" value="MBC2677249.1"/>
    <property type="molecule type" value="Genomic_DNA"/>
</dbReference>
<dbReference type="SUPFAM" id="SSF82689">
    <property type="entry name" value="Mechanosensitive channel protein MscS (YggB), C-terminal domain"/>
    <property type="match status" value="1"/>
</dbReference>
<evidence type="ECO:0000256" key="2">
    <source>
        <dbReference type="ARBA" id="ARBA00008017"/>
    </source>
</evidence>
<feature type="transmembrane region" description="Helical" evidence="7">
    <location>
        <begin position="562"/>
        <end position="583"/>
    </location>
</feature>
<feature type="transmembrane region" description="Helical" evidence="7">
    <location>
        <begin position="288"/>
        <end position="306"/>
    </location>
</feature>
<dbReference type="InterPro" id="IPR052702">
    <property type="entry name" value="MscS-like_channel"/>
</dbReference>
<dbReference type="Gene3D" id="2.30.30.60">
    <property type="match status" value="1"/>
</dbReference>
<feature type="transmembrane region" description="Helical" evidence="7">
    <location>
        <begin position="349"/>
        <end position="367"/>
    </location>
</feature>
<feature type="transmembrane region" description="Helical" evidence="7">
    <location>
        <begin position="327"/>
        <end position="343"/>
    </location>
</feature>
<keyword evidence="11" id="KW-1185">Reference proteome</keyword>
<dbReference type="RefSeq" id="WP_185793324.1">
    <property type="nucleotide sequence ID" value="NZ_JACMYH010000001.1"/>
</dbReference>
<dbReference type="Pfam" id="PF21082">
    <property type="entry name" value="MS_channel_3rd"/>
    <property type="match status" value="1"/>
</dbReference>
<name>A0A7X1KS39_9PSED</name>